<dbReference type="InterPro" id="IPR010656">
    <property type="entry name" value="DctM"/>
</dbReference>
<evidence type="ECO:0000256" key="6">
    <source>
        <dbReference type="ARBA" id="ARBA00023136"/>
    </source>
</evidence>
<feature type="transmembrane region" description="Helical" evidence="7">
    <location>
        <begin position="48"/>
        <end position="68"/>
    </location>
</feature>
<comment type="caution">
    <text evidence="9">The sequence shown here is derived from an EMBL/GenBank/DDBJ whole genome shotgun (WGS) entry which is preliminary data.</text>
</comment>
<evidence type="ECO:0000256" key="2">
    <source>
        <dbReference type="ARBA" id="ARBA00022475"/>
    </source>
</evidence>
<dbReference type="AlphaFoldDB" id="A0A7C9JZT1"/>
<protein>
    <recommendedName>
        <fullName evidence="7">TRAP transporter large permease protein</fullName>
    </recommendedName>
</protein>
<dbReference type="PIRSF" id="PIRSF006066">
    <property type="entry name" value="HI0050"/>
    <property type="match status" value="1"/>
</dbReference>
<reference evidence="9 10" key="1">
    <citation type="submission" date="2019-09" db="EMBL/GenBank/DDBJ databases">
        <title>H2 Metabolism Revealed by Metagenomic Analysis in Subglacial Sediment of East Antarctica.</title>
        <authorList>
            <person name="Yang Z."/>
            <person name="Zhang Y."/>
            <person name="Lv Y."/>
            <person name="Yan W."/>
            <person name="Xiao X."/>
            <person name="Sun B."/>
            <person name="Ma H."/>
        </authorList>
    </citation>
    <scope>NUCLEOTIDE SEQUENCE [LARGE SCALE GENOMIC DNA]</scope>
    <source>
        <strain evidence="9">Bin2_2</strain>
    </source>
</reference>
<feature type="transmembrane region" description="Helical" evidence="7">
    <location>
        <begin position="273"/>
        <end position="295"/>
    </location>
</feature>
<feature type="transmembrane region" description="Helical" evidence="7">
    <location>
        <begin position="357"/>
        <end position="387"/>
    </location>
</feature>
<keyword evidence="6 7" id="KW-0472">Membrane</keyword>
<evidence type="ECO:0000256" key="3">
    <source>
        <dbReference type="ARBA" id="ARBA00022519"/>
    </source>
</evidence>
<keyword evidence="3 7" id="KW-0997">Cell inner membrane</keyword>
<evidence type="ECO:0000256" key="5">
    <source>
        <dbReference type="ARBA" id="ARBA00022989"/>
    </source>
</evidence>
<dbReference type="PANTHER" id="PTHR33362">
    <property type="entry name" value="SIALIC ACID TRAP TRANSPORTER PERMEASE PROTEIN SIAT-RELATED"/>
    <property type="match status" value="1"/>
</dbReference>
<dbReference type="PANTHER" id="PTHR33362:SF2">
    <property type="entry name" value="TRAP TRANSPORTER LARGE PERMEASE PROTEIN"/>
    <property type="match status" value="1"/>
</dbReference>
<dbReference type="GO" id="GO:0022857">
    <property type="term" value="F:transmembrane transporter activity"/>
    <property type="evidence" value="ECO:0007669"/>
    <property type="project" value="UniProtKB-UniRule"/>
</dbReference>
<accession>A0A7C9JZT1</accession>
<dbReference type="GO" id="GO:0005886">
    <property type="term" value="C:plasma membrane"/>
    <property type="evidence" value="ECO:0007669"/>
    <property type="project" value="UniProtKB-SubCell"/>
</dbReference>
<evidence type="ECO:0000256" key="7">
    <source>
        <dbReference type="RuleBase" id="RU369079"/>
    </source>
</evidence>
<dbReference type="InterPro" id="IPR004681">
    <property type="entry name" value="TRAP_DctM"/>
</dbReference>
<proteinExistence type="inferred from homology"/>
<evidence type="ECO:0000256" key="1">
    <source>
        <dbReference type="ARBA" id="ARBA00004429"/>
    </source>
</evidence>
<keyword evidence="4 7" id="KW-0812">Transmembrane</keyword>
<feature type="transmembrane region" description="Helical" evidence="7">
    <location>
        <begin position="243"/>
        <end position="261"/>
    </location>
</feature>
<feature type="transmembrane region" description="Helical" evidence="7">
    <location>
        <begin position="105"/>
        <end position="125"/>
    </location>
</feature>
<gene>
    <name evidence="9" type="ORF">GZ085_00290</name>
</gene>
<feature type="transmembrane region" description="Helical" evidence="7">
    <location>
        <begin position="315"/>
        <end position="345"/>
    </location>
</feature>
<name>A0A7C9JZT1_9PROT</name>
<feature type="transmembrane region" description="Helical" evidence="7">
    <location>
        <begin position="137"/>
        <end position="163"/>
    </location>
</feature>
<evidence type="ECO:0000256" key="4">
    <source>
        <dbReference type="ARBA" id="ARBA00022692"/>
    </source>
</evidence>
<dbReference type="NCBIfam" id="TIGR00786">
    <property type="entry name" value="dctM"/>
    <property type="match status" value="1"/>
</dbReference>
<dbReference type="EMBL" id="JAAFGW010000002">
    <property type="protein sequence ID" value="NDP46831.1"/>
    <property type="molecule type" value="Genomic_DNA"/>
</dbReference>
<comment type="subcellular location">
    <subcellularLocation>
        <location evidence="1 7">Cell inner membrane</location>
        <topology evidence="1 7">Multi-pass membrane protein</topology>
    </subcellularLocation>
</comment>
<comment type="similarity">
    <text evidence="7">Belongs to the TRAP transporter large permease family.</text>
</comment>
<evidence type="ECO:0000313" key="9">
    <source>
        <dbReference type="EMBL" id="NDP46831.1"/>
    </source>
</evidence>
<feature type="transmembrane region" description="Helical" evidence="7">
    <location>
        <begin position="218"/>
        <end position="237"/>
    </location>
</feature>
<feature type="transmembrane region" description="Helical" evidence="7">
    <location>
        <begin position="80"/>
        <end position="99"/>
    </location>
</feature>
<dbReference type="Proteomes" id="UP000483432">
    <property type="component" value="Unassembled WGS sequence"/>
</dbReference>
<feature type="domain" description="TRAP C4-dicarboxylate transport system permease DctM subunit" evidence="8">
    <location>
        <begin position="8"/>
        <end position="416"/>
    </location>
</feature>
<evidence type="ECO:0000259" key="8">
    <source>
        <dbReference type="Pfam" id="PF06808"/>
    </source>
</evidence>
<sequence>MTIMFLLFGAVLALVLLNIPIAVSLGIVAVIAMLASHGLDSLPNVALVVYNGATNFPLLAIPLFILAGAIMNASGISQRLIAFASSLFGWVRGGLSHVAIGSSLFFAEISGSAVADVAALGSILIPGMKAKGYPGPFAAAVMSSAATLAVIIPPSIPMILYAVMAETSVVQMFVAGIIPGLLGAAGLMGMATFLARRYNLPREEAFSIKRVAKTGREALWAFALPIIILGGIFGGVVTATEGAALAVIAALFIGLVIYRELDLKHLRSAIMEGGVQTAVVMLLVATSALLGTYLTEVQAPQALAKAVSDFTSNKWVVLALLNVLFLFLGMFLHSAAAIILVIPIVMPLVRSVGIDPVHFGLIVTINLGIGQQTPPVASVLMVASSIAKASVWDVSKVNIWFIGVLVAVLLLVTYVPVTGLGLVELFYR</sequence>
<evidence type="ECO:0000313" key="10">
    <source>
        <dbReference type="Proteomes" id="UP000483432"/>
    </source>
</evidence>
<dbReference type="Pfam" id="PF06808">
    <property type="entry name" value="DctM"/>
    <property type="match status" value="1"/>
</dbReference>
<organism evidence="9 10">
    <name type="scientific">Sulfuriferula multivorans</name>
    <dbReference type="NCBI Taxonomy" id="1559896"/>
    <lineage>
        <taxon>Bacteria</taxon>
        <taxon>Pseudomonadati</taxon>
        <taxon>Pseudomonadota</taxon>
        <taxon>Betaproteobacteria</taxon>
        <taxon>Nitrosomonadales</taxon>
        <taxon>Sulfuricellaceae</taxon>
        <taxon>Sulfuriferula</taxon>
    </lineage>
</organism>
<keyword evidence="7" id="KW-0813">Transport</keyword>
<feature type="transmembrane region" description="Helical" evidence="7">
    <location>
        <begin position="399"/>
        <end position="427"/>
    </location>
</feature>
<keyword evidence="2" id="KW-1003">Cell membrane</keyword>
<keyword evidence="5 7" id="KW-1133">Transmembrane helix</keyword>
<comment type="function">
    <text evidence="7">Part of the tripartite ATP-independent periplasmic (TRAP) transport system.</text>
</comment>
<comment type="subunit">
    <text evidence="7">The complex comprises the extracytoplasmic solute receptor protein and the two transmembrane proteins.</text>
</comment>
<feature type="transmembrane region" description="Helical" evidence="7">
    <location>
        <begin position="169"/>
        <end position="194"/>
    </location>
</feature>